<gene>
    <name evidence="2" type="ORF">ACFFVI_06895</name>
</gene>
<comment type="caution">
    <text evidence="2">The sequence shown here is derived from an EMBL/GenBank/DDBJ whole genome shotgun (WGS) entry which is preliminary data.</text>
</comment>
<name>A0ABV5LRK9_9ACTN</name>
<organism evidence="2 3">
    <name type="scientific">Kineococcus gynurae</name>
    <dbReference type="NCBI Taxonomy" id="452979"/>
    <lineage>
        <taxon>Bacteria</taxon>
        <taxon>Bacillati</taxon>
        <taxon>Actinomycetota</taxon>
        <taxon>Actinomycetes</taxon>
        <taxon>Kineosporiales</taxon>
        <taxon>Kineosporiaceae</taxon>
        <taxon>Kineococcus</taxon>
    </lineage>
</organism>
<reference evidence="2 3" key="1">
    <citation type="submission" date="2024-09" db="EMBL/GenBank/DDBJ databases">
        <authorList>
            <person name="Sun Q."/>
            <person name="Mori K."/>
        </authorList>
    </citation>
    <scope>NUCLEOTIDE SEQUENCE [LARGE SCALE GENOMIC DNA]</scope>
    <source>
        <strain evidence="2 3">TISTR 1856</strain>
    </source>
</reference>
<dbReference type="RefSeq" id="WP_380135939.1">
    <property type="nucleotide sequence ID" value="NZ_JBHLUI010000003.1"/>
</dbReference>
<dbReference type="Proteomes" id="UP001589748">
    <property type="component" value="Unassembled WGS sequence"/>
</dbReference>
<evidence type="ECO:0000256" key="1">
    <source>
        <dbReference type="SAM" id="MobiDB-lite"/>
    </source>
</evidence>
<accession>A0ABV5LRK9</accession>
<evidence type="ECO:0000313" key="2">
    <source>
        <dbReference type="EMBL" id="MFB9376692.1"/>
    </source>
</evidence>
<evidence type="ECO:0000313" key="3">
    <source>
        <dbReference type="Proteomes" id="UP001589748"/>
    </source>
</evidence>
<feature type="region of interest" description="Disordered" evidence="1">
    <location>
        <begin position="119"/>
        <end position="152"/>
    </location>
</feature>
<sequence length="152" mass="16381">MSRVGDPAPEAPGPRPLTERERATLVWMIDNGVAFSDEDEPVTSDDRRRWRAQVPGTRVGRGCGCGACPSIDLTDADGVIPGWEESRIVLSGETDGAMLLLFVDDDRLSYLELAPLDDDARFAEFPPEEELTRLDPPPSTPSSTGGEGPAEA</sequence>
<feature type="region of interest" description="Disordered" evidence="1">
    <location>
        <begin position="1"/>
        <end position="20"/>
    </location>
</feature>
<proteinExistence type="predicted"/>
<protein>
    <submittedName>
        <fullName evidence="2">Uncharacterized protein</fullName>
    </submittedName>
</protein>
<keyword evidence="3" id="KW-1185">Reference proteome</keyword>
<dbReference type="EMBL" id="JBHMDM010000004">
    <property type="protein sequence ID" value="MFB9376692.1"/>
    <property type="molecule type" value="Genomic_DNA"/>
</dbReference>